<feature type="signal peptide" evidence="6">
    <location>
        <begin position="1"/>
        <end position="27"/>
    </location>
</feature>
<keyword evidence="5" id="KW-1015">Disulfide bond</keyword>
<sequence length="294" mass="33237">MDNTFPMYVFLCLGLGIFTNTTGTCNGCDCAVRENPREPAGVRTIKLQCQEGQIMWYDLYGAVRIIVQPRFSGDFRFCFTVNSGYILVKISKEIIPSTKTPETQLGYENSGELQTVLTTRGILTEYCITSSENLILYLEPEKVRHPLAVPKVSMLYDIEKIPRNEHDLFLEECRPCSEDEILKAYCSSDFVVVGSMSELTQNRERQMLEIHADISQIVRQKGSLFNRADRKSKNLQGIISVPAHCGVVYGSGTFLFTGRIKLGQMRLGCAPYFEKWLEIVEKAEAEGRLMCSYG</sequence>
<dbReference type="PANTHER" id="PTHR28593:SF3">
    <property type="entry name" value="METEORIN-LIKE PROTEIN"/>
    <property type="match status" value="1"/>
</dbReference>
<evidence type="ECO:0000256" key="5">
    <source>
        <dbReference type="ARBA" id="ARBA00023157"/>
    </source>
</evidence>
<keyword evidence="8" id="KW-1185">Reference proteome</keyword>
<name>A0ABD3WVA0_SINWO</name>
<gene>
    <name evidence="7" type="ORF">ACJMK2_034486</name>
</gene>
<evidence type="ECO:0008006" key="9">
    <source>
        <dbReference type="Google" id="ProtNLM"/>
    </source>
</evidence>
<protein>
    <recommendedName>
        <fullName evidence="9">Meteorin-like protein</fullName>
    </recommendedName>
</protein>
<keyword evidence="3" id="KW-0964">Secreted</keyword>
<evidence type="ECO:0000256" key="1">
    <source>
        <dbReference type="ARBA" id="ARBA00004613"/>
    </source>
</evidence>
<evidence type="ECO:0000256" key="2">
    <source>
        <dbReference type="ARBA" id="ARBA00005669"/>
    </source>
</evidence>
<comment type="subcellular location">
    <subcellularLocation>
        <location evidence="1">Secreted</location>
    </subcellularLocation>
</comment>
<feature type="chain" id="PRO_5044824730" description="Meteorin-like protein" evidence="6">
    <location>
        <begin position="28"/>
        <end position="294"/>
    </location>
</feature>
<evidence type="ECO:0000256" key="4">
    <source>
        <dbReference type="ARBA" id="ARBA00022729"/>
    </source>
</evidence>
<organism evidence="7 8">
    <name type="scientific">Sinanodonta woodiana</name>
    <name type="common">Chinese pond mussel</name>
    <name type="synonym">Anodonta woodiana</name>
    <dbReference type="NCBI Taxonomy" id="1069815"/>
    <lineage>
        <taxon>Eukaryota</taxon>
        <taxon>Metazoa</taxon>
        <taxon>Spiralia</taxon>
        <taxon>Lophotrochozoa</taxon>
        <taxon>Mollusca</taxon>
        <taxon>Bivalvia</taxon>
        <taxon>Autobranchia</taxon>
        <taxon>Heteroconchia</taxon>
        <taxon>Palaeoheterodonta</taxon>
        <taxon>Unionida</taxon>
        <taxon>Unionoidea</taxon>
        <taxon>Unionidae</taxon>
        <taxon>Unioninae</taxon>
        <taxon>Sinanodonta</taxon>
    </lineage>
</organism>
<dbReference type="PANTHER" id="PTHR28593">
    <property type="entry name" value="METEORIN-LIKE PROTEIN"/>
    <property type="match status" value="1"/>
</dbReference>
<evidence type="ECO:0000256" key="3">
    <source>
        <dbReference type="ARBA" id="ARBA00022525"/>
    </source>
</evidence>
<accession>A0ABD3WVA0</accession>
<dbReference type="GO" id="GO:0005576">
    <property type="term" value="C:extracellular region"/>
    <property type="evidence" value="ECO:0007669"/>
    <property type="project" value="UniProtKB-SubCell"/>
</dbReference>
<reference evidence="7 8" key="1">
    <citation type="submission" date="2024-11" db="EMBL/GenBank/DDBJ databases">
        <title>Chromosome-level genome assembly of the freshwater bivalve Anodonta woodiana.</title>
        <authorList>
            <person name="Chen X."/>
        </authorList>
    </citation>
    <scope>NUCLEOTIDE SEQUENCE [LARGE SCALE GENOMIC DNA]</scope>
    <source>
        <strain evidence="7">MN2024</strain>
        <tissue evidence="7">Gills</tissue>
    </source>
</reference>
<dbReference type="AlphaFoldDB" id="A0ABD3WVA0"/>
<keyword evidence="4 6" id="KW-0732">Signal</keyword>
<comment type="caution">
    <text evidence="7">The sequence shown here is derived from an EMBL/GenBank/DDBJ whole genome shotgun (WGS) entry which is preliminary data.</text>
</comment>
<comment type="similarity">
    <text evidence="2">Belongs to the meteorin family.</text>
</comment>
<evidence type="ECO:0000256" key="6">
    <source>
        <dbReference type="SAM" id="SignalP"/>
    </source>
</evidence>
<evidence type="ECO:0000313" key="7">
    <source>
        <dbReference type="EMBL" id="KAL3876682.1"/>
    </source>
</evidence>
<evidence type="ECO:0000313" key="8">
    <source>
        <dbReference type="Proteomes" id="UP001634394"/>
    </source>
</evidence>
<dbReference type="Proteomes" id="UP001634394">
    <property type="component" value="Unassembled WGS sequence"/>
</dbReference>
<proteinExistence type="inferred from homology"/>
<dbReference type="InterPro" id="IPR051998">
    <property type="entry name" value="Meteorin-like"/>
</dbReference>
<dbReference type="EMBL" id="JBJQND010000005">
    <property type="protein sequence ID" value="KAL3876682.1"/>
    <property type="molecule type" value="Genomic_DNA"/>
</dbReference>